<dbReference type="InterPro" id="IPR003661">
    <property type="entry name" value="HisK_dim/P_dom"/>
</dbReference>
<dbReference type="AlphaFoldDB" id="A0A1F4U3B9"/>
<feature type="transmembrane region" description="Helical" evidence="9">
    <location>
        <begin position="54"/>
        <end position="75"/>
    </location>
</feature>
<protein>
    <recommendedName>
        <fullName evidence="2">histidine kinase</fullName>
        <ecNumber evidence="2">2.7.13.3</ecNumber>
    </recommendedName>
</protein>
<keyword evidence="6" id="KW-0418">Kinase</keyword>
<dbReference type="Proteomes" id="UP000179242">
    <property type="component" value="Unassembled WGS sequence"/>
</dbReference>
<dbReference type="Pfam" id="PF00512">
    <property type="entry name" value="HisKA"/>
    <property type="match status" value="1"/>
</dbReference>
<dbReference type="InterPro" id="IPR005467">
    <property type="entry name" value="His_kinase_dom"/>
</dbReference>
<dbReference type="InterPro" id="IPR036890">
    <property type="entry name" value="HATPase_C_sf"/>
</dbReference>
<evidence type="ECO:0000256" key="4">
    <source>
        <dbReference type="ARBA" id="ARBA00022679"/>
    </source>
</evidence>
<keyword evidence="4" id="KW-0808">Transferase</keyword>
<dbReference type="SUPFAM" id="SSF55781">
    <property type="entry name" value="GAF domain-like"/>
    <property type="match status" value="1"/>
</dbReference>
<dbReference type="SUPFAM" id="SSF55874">
    <property type="entry name" value="ATPase domain of HSP90 chaperone/DNA topoisomerase II/histidine kinase"/>
    <property type="match status" value="1"/>
</dbReference>
<feature type="domain" description="Histidine kinase" evidence="10">
    <location>
        <begin position="342"/>
        <end position="550"/>
    </location>
</feature>
<keyword evidence="8" id="KW-0902">Two-component regulatory system</keyword>
<organism evidence="11 12">
    <name type="scientific">candidate division WOR-1 bacterium RIFOXYC2_FULL_46_14</name>
    <dbReference type="NCBI Taxonomy" id="1802587"/>
    <lineage>
        <taxon>Bacteria</taxon>
        <taxon>Bacillati</taxon>
        <taxon>Saganbacteria</taxon>
    </lineage>
</organism>
<dbReference type="PANTHER" id="PTHR43065:SF10">
    <property type="entry name" value="PEROXIDE STRESS-ACTIVATED HISTIDINE KINASE MAK3"/>
    <property type="match status" value="1"/>
</dbReference>
<keyword evidence="3" id="KW-0597">Phosphoprotein</keyword>
<evidence type="ECO:0000256" key="5">
    <source>
        <dbReference type="ARBA" id="ARBA00022741"/>
    </source>
</evidence>
<dbReference type="EC" id="2.7.13.3" evidence="2"/>
<dbReference type="PROSITE" id="PS50109">
    <property type="entry name" value="HIS_KIN"/>
    <property type="match status" value="1"/>
</dbReference>
<dbReference type="CDD" id="cd00082">
    <property type="entry name" value="HisKA"/>
    <property type="match status" value="1"/>
</dbReference>
<comment type="catalytic activity">
    <reaction evidence="1">
        <text>ATP + protein L-histidine = ADP + protein N-phospho-L-histidine.</text>
        <dbReference type="EC" id="2.7.13.3"/>
    </reaction>
</comment>
<dbReference type="Gene3D" id="1.10.287.130">
    <property type="match status" value="1"/>
</dbReference>
<proteinExistence type="predicted"/>
<dbReference type="InterPro" id="IPR036097">
    <property type="entry name" value="HisK_dim/P_sf"/>
</dbReference>
<dbReference type="InterPro" id="IPR029016">
    <property type="entry name" value="GAF-like_dom_sf"/>
</dbReference>
<evidence type="ECO:0000313" key="11">
    <source>
        <dbReference type="EMBL" id="OGC39381.1"/>
    </source>
</evidence>
<keyword evidence="7" id="KW-0067">ATP-binding</keyword>
<dbReference type="SMART" id="SM00387">
    <property type="entry name" value="HATPase_c"/>
    <property type="match status" value="1"/>
</dbReference>
<feature type="transmembrane region" description="Helical" evidence="9">
    <location>
        <begin position="6"/>
        <end position="22"/>
    </location>
</feature>
<dbReference type="SUPFAM" id="SSF47384">
    <property type="entry name" value="Homodimeric domain of signal transducing histidine kinase"/>
    <property type="match status" value="1"/>
</dbReference>
<feature type="transmembrane region" description="Helical" evidence="9">
    <location>
        <begin position="121"/>
        <end position="138"/>
    </location>
</feature>
<evidence type="ECO:0000313" key="12">
    <source>
        <dbReference type="Proteomes" id="UP000179242"/>
    </source>
</evidence>
<dbReference type="EMBL" id="MEUJ01000009">
    <property type="protein sequence ID" value="OGC39381.1"/>
    <property type="molecule type" value="Genomic_DNA"/>
</dbReference>
<dbReference type="Gene3D" id="3.30.565.10">
    <property type="entry name" value="Histidine kinase-like ATPase, C-terminal domain"/>
    <property type="match status" value="1"/>
</dbReference>
<feature type="transmembrane region" description="Helical" evidence="9">
    <location>
        <begin position="95"/>
        <end position="115"/>
    </location>
</feature>
<keyword evidence="9" id="KW-1133">Transmembrane helix</keyword>
<dbReference type="Pfam" id="PF02518">
    <property type="entry name" value="HATPase_c"/>
    <property type="match status" value="1"/>
</dbReference>
<reference evidence="11 12" key="1">
    <citation type="journal article" date="2016" name="Nat. Commun.">
        <title>Thousands of microbial genomes shed light on interconnected biogeochemical processes in an aquifer system.</title>
        <authorList>
            <person name="Anantharaman K."/>
            <person name="Brown C.T."/>
            <person name="Hug L.A."/>
            <person name="Sharon I."/>
            <person name="Castelle C.J."/>
            <person name="Probst A.J."/>
            <person name="Thomas B.C."/>
            <person name="Singh A."/>
            <person name="Wilkins M.J."/>
            <person name="Karaoz U."/>
            <person name="Brodie E.L."/>
            <person name="Williams K.H."/>
            <person name="Hubbard S.S."/>
            <person name="Banfield J.F."/>
        </authorList>
    </citation>
    <scope>NUCLEOTIDE SEQUENCE [LARGE SCALE GENOMIC DNA]</scope>
</reference>
<keyword evidence="9" id="KW-0472">Membrane</keyword>
<keyword evidence="5" id="KW-0547">Nucleotide-binding</keyword>
<dbReference type="Gene3D" id="3.30.450.40">
    <property type="match status" value="1"/>
</dbReference>
<dbReference type="InterPro" id="IPR003594">
    <property type="entry name" value="HATPase_dom"/>
</dbReference>
<evidence type="ECO:0000259" key="10">
    <source>
        <dbReference type="PROSITE" id="PS50109"/>
    </source>
</evidence>
<evidence type="ECO:0000256" key="8">
    <source>
        <dbReference type="ARBA" id="ARBA00023012"/>
    </source>
</evidence>
<dbReference type="GO" id="GO:0000155">
    <property type="term" value="F:phosphorelay sensor kinase activity"/>
    <property type="evidence" value="ECO:0007669"/>
    <property type="project" value="InterPro"/>
</dbReference>
<evidence type="ECO:0000256" key="6">
    <source>
        <dbReference type="ARBA" id="ARBA00022777"/>
    </source>
</evidence>
<dbReference type="PRINTS" id="PR00344">
    <property type="entry name" value="BCTRLSENSOR"/>
</dbReference>
<feature type="transmembrane region" description="Helical" evidence="9">
    <location>
        <begin position="29"/>
        <end position="48"/>
    </location>
</feature>
<dbReference type="SMART" id="SM00388">
    <property type="entry name" value="HisKA"/>
    <property type="match status" value="1"/>
</dbReference>
<evidence type="ECO:0000256" key="7">
    <source>
        <dbReference type="ARBA" id="ARBA00022840"/>
    </source>
</evidence>
<dbReference type="InterPro" id="IPR004358">
    <property type="entry name" value="Sig_transdc_His_kin-like_C"/>
</dbReference>
<gene>
    <name evidence="11" type="ORF">A2438_06665</name>
</gene>
<accession>A0A1F4U3B9</accession>
<sequence length="551" mass="62974">MFFGFHIYAFLLIFFELINAKGEKKNEFFYFMLAILIGYSGGAANYLINFNIKIFPFWPFGNYTIVAFVAILAYAITKTRLMDIRVVIGKTFSHLITIAIFAGIYSVMAVLYISTYGQFDWWFFAASVCYGILVGESFDRLRQHIQTPFDRFFIKSTYNFSEITRDMTVKFRKSTTKPSIIENIFPLLDNKVDISSVRFFFADQNDRLVEWDTKELKPIFESTIPSSDPLIVELMKKKEKDVAPIPEGSAVKGALCIPSSHDDKILAAIILGKKRSEDDYTEQDLNLFRAISEYMMVSLEFIIKPFEAVTHQFEASERKLMRAEKELYRSQRLASIGTLTAGVTHEIRNPLGVLRSGLEILPKQLRDQNYLNEFRDKYVKYVDRIEGIVEKVLGLARDERVKTERTIDLNALIQGTVKLVNFKDNTRAVFDLQAIPKIKGVEDDLERVIINLAENADHAMPDGGTLTIKTYTKKVDEQNRVFVELVDTGIGIPEENKEKIFDPFFSSRHEGTGLGLSICFRIIKEHGGDISFQSEEGKGTTFLLSFPPLEV</sequence>
<dbReference type="PANTHER" id="PTHR43065">
    <property type="entry name" value="SENSOR HISTIDINE KINASE"/>
    <property type="match status" value="1"/>
</dbReference>
<comment type="caution">
    <text evidence="11">The sequence shown here is derived from an EMBL/GenBank/DDBJ whole genome shotgun (WGS) entry which is preliminary data.</text>
</comment>
<evidence type="ECO:0000256" key="2">
    <source>
        <dbReference type="ARBA" id="ARBA00012438"/>
    </source>
</evidence>
<evidence type="ECO:0000256" key="9">
    <source>
        <dbReference type="SAM" id="Phobius"/>
    </source>
</evidence>
<keyword evidence="9" id="KW-0812">Transmembrane</keyword>
<evidence type="ECO:0000256" key="1">
    <source>
        <dbReference type="ARBA" id="ARBA00000085"/>
    </source>
</evidence>
<name>A0A1F4U3B9_UNCSA</name>
<dbReference type="GO" id="GO:0005524">
    <property type="term" value="F:ATP binding"/>
    <property type="evidence" value="ECO:0007669"/>
    <property type="project" value="UniProtKB-KW"/>
</dbReference>
<evidence type="ECO:0000256" key="3">
    <source>
        <dbReference type="ARBA" id="ARBA00022553"/>
    </source>
</evidence>